<evidence type="ECO:0000313" key="1">
    <source>
        <dbReference type="EMBL" id="KAF8781899.1"/>
    </source>
</evidence>
<dbReference type="AlphaFoldDB" id="A0A8T0EYS0"/>
<sequence length="70" mass="8053">MPSSVAVNIFRFLSVKCILSSCNKRLTNKNLCLFMALLEKKAGRMELTSDLNVQRRYNSKYKTEVPIEIP</sequence>
<gene>
    <name evidence="1" type="ORF">HNY73_012241</name>
</gene>
<proteinExistence type="predicted"/>
<evidence type="ECO:0000313" key="2">
    <source>
        <dbReference type="Proteomes" id="UP000807504"/>
    </source>
</evidence>
<dbReference type="EMBL" id="JABXBU010001863">
    <property type="protein sequence ID" value="KAF8781899.1"/>
    <property type="molecule type" value="Genomic_DNA"/>
</dbReference>
<name>A0A8T0EYS0_ARGBR</name>
<organism evidence="1 2">
    <name type="scientific">Argiope bruennichi</name>
    <name type="common">Wasp spider</name>
    <name type="synonym">Aranea bruennichi</name>
    <dbReference type="NCBI Taxonomy" id="94029"/>
    <lineage>
        <taxon>Eukaryota</taxon>
        <taxon>Metazoa</taxon>
        <taxon>Ecdysozoa</taxon>
        <taxon>Arthropoda</taxon>
        <taxon>Chelicerata</taxon>
        <taxon>Arachnida</taxon>
        <taxon>Araneae</taxon>
        <taxon>Araneomorphae</taxon>
        <taxon>Entelegynae</taxon>
        <taxon>Araneoidea</taxon>
        <taxon>Araneidae</taxon>
        <taxon>Argiope</taxon>
    </lineage>
</organism>
<protein>
    <submittedName>
        <fullName evidence="1">Uncharacterized protein</fullName>
    </submittedName>
</protein>
<reference evidence="1" key="2">
    <citation type="submission" date="2020-06" db="EMBL/GenBank/DDBJ databases">
        <authorList>
            <person name="Sheffer M."/>
        </authorList>
    </citation>
    <scope>NUCLEOTIDE SEQUENCE</scope>
</reference>
<comment type="caution">
    <text evidence="1">The sequence shown here is derived from an EMBL/GenBank/DDBJ whole genome shotgun (WGS) entry which is preliminary data.</text>
</comment>
<reference evidence="1" key="1">
    <citation type="journal article" date="2020" name="bioRxiv">
        <title>Chromosome-level reference genome of the European wasp spider Argiope bruennichi: a resource for studies on range expansion and evolutionary adaptation.</title>
        <authorList>
            <person name="Sheffer M.M."/>
            <person name="Hoppe A."/>
            <person name="Krehenwinkel H."/>
            <person name="Uhl G."/>
            <person name="Kuss A.W."/>
            <person name="Jensen L."/>
            <person name="Jensen C."/>
            <person name="Gillespie R.G."/>
            <person name="Hoff K.J."/>
            <person name="Prost S."/>
        </authorList>
    </citation>
    <scope>NUCLEOTIDE SEQUENCE</scope>
</reference>
<keyword evidence="2" id="KW-1185">Reference proteome</keyword>
<accession>A0A8T0EYS0</accession>
<dbReference type="Proteomes" id="UP000807504">
    <property type="component" value="Unassembled WGS sequence"/>
</dbReference>